<proteinExistence type="predicted"/>
<dbReference type="Gene3D" id="3.40.395.10">
    <property type="entry name" value="Adenoviral Proteinase, Chain A"/>
    <property type="match status" value="1"/>
</dbReference>
<sequence>MTYLRPRRVAKAAEVLKSPYLERAIDPNDTSNPNEKVIWKWVMQDAPYKRDEFVFKYKQVSVKRGDMFSLREKNHLSMNVLDAWTLCLNTKEKVRSSTTPCRLFVKSMPCLYMMENQIPEDQAYEVFKEGILLALETVKPDIKMEDVDLFYFPIVQPQHCYVVCLNMKTRTVEVLDNVVDKIRFDEKYERHVCGLLM</sequence>
<dbReference type="Proteomes" id="UP001152484">
    <property type="component" value="Unassembled WGS sequence"/>
</dbReference>
<reference evidence="1" key="1">
    <citation type="submission" date="2022-07" db="EMBL/GenBank/DDBJ databases">
        <authorList>
            <person name="Macas J."/>
            <person name="Novak P."/>
            <person name="Neumann P."/>
        </authorList>
    </citation>
    <scope>NUCLEOTIDE SEQUENCE</scope>
</reference>
<dbReference type="SUPFAM" id="SSF54001">
    <property type="entry name" value="Cysteine proteinases"/>
    <property type="match status" value="1"/>
</dbReference>
<evidence type="ECO:0008006" key="3">
    <source>
        <dbReference type="Google" id="ProtNLM"/>
    </source>
</evidence>
<evidence type="ECO:0000313" key="1">
    <source>
        <dbReference type="EMBL" id="CAH9116779.1"/>
    </source>
</evidence>
<name>A0A9P1ENM1_CUSEU</name>
<dbReference type="EMBL" id="CAMAPE010000070">
    <property type="protein sequence ID" value="CAH9116779.1"/>
    <property type="molecule type" value="Genomic_DNA"/>
</dbReference>
<protein>
    <recommendedName>
        <fullName evidence="3">Ubiquitin-like protease family profile domain-containing protein</fullName>
    </recommendedName>
</protein>
<keyword evidence="2" id="KW-1185">Reference proteome</keyword>
<gene>
    <name evidence="1" type="ORF">CEURO_LOCUS21308</name>
</gene>
<organism evidence="1 2">
    <name type="scientific">Cuscuta europaea</name>
    <name type="common">European dodder</name>
    <dbReference type="NCBI Taxonomy" id="41803"/>
    <lineage>
        <taxon>Eukaryota</taxon>
        <taxon>Viridiplantae</taxon>
        <taxon>Streptophyta</taxon>
        <taxon>Embryophyta</taxon>
        <taxon>Tracheophyta</taxon>
        <taxon>Spermatophyta</taxon>
        <taxon>Magnoliopsida</taxon>
        <taxon>eudicotyledons</taxon>
        <taxon>Gunneridae</taxon>
        <taxon>Pentapetalae</taxon>
        <taxon>asterids</taxon>
        <taxon>lamiids</taxon>
        <taxon>Solanales</taxon>
        <taxon>Convolvulaceae</taxon>
        <taxon>Cuscuteae</taxon>
        <taxon>Cuscuta</taxon>
        <taxon>Cuscuta subgen. Cuscuta</taxon>
    </lineage>
</organism>
<accession>A0A9P1ENM1</accession>
<dbReference type="AlphaFoldDB" id="A0A9P1ENM1"/>
<comment type="caution">
    <text evidence="1">The sequence shown here is derived from an EMBL/GenBank/DDBJ whole genome shotgun (WGS) entry which is preliminary data.</text>
</comment>
<evidence type="ECO:0000313" key="2">
    <source>
        <dbReference type="Proteomes" id="UP001152484"/>
    </source>
</evidence>
<dbReference type="InterPro" id="IPR038765">
    <property type="entry name" value="Papain-like_cys_pep_sf"/>
</dbReference>
<dbReference type="OrthoDB" id="1582711at2759"/>